<dbReference type="InterPro" id="IPR035959">
    <property type="entry name" value="RutC-like_sf"/>
</dbReference>
<evidence type="ECO:0000313" key="2">
    <source>
        <dbReference type="EMBL" id="QRF67585.1"/>
    </source>
</evidence>
<sequence>MATSPARMNPPTLPDAGRVGYSQISVIPAGPLAFVSGQVSWLRDGGAVPANLEEQTGVVVENLSHALTALDARPEQIAQLRIYMTDLRPETQEVVMTRLAEFLDGAQPSLTGIGVSALAAPELQLEIEMVVSLSA</sequence>
<dbReference type="PANTHER" id="PTHR11803">
    <property type="entry name" value="2-IMINOBUTANOATE/2-IMINOPROPANOATE DEAMINASE RIDA"/>
    <property type="match status" value="1"/>
</dbReference>
<gene>
    <name evidence="2" type="ORF">GQA70_15465</name>
</gene>
<evidence type="ECO:0000256" key="1">
    <source>
        <dbReference type="ARBA" id="ARBA00010552"/>
    </source>
</evidence>
<keyword evidence="3" id="KW-1185">Reference proteome</keyword>
<proteinExistence type="inferred from homology"/>
<dbReference type="SUPFAM" id="SSF55298">
    <property type="entry name" value="YjgF-like"/>
    <property type="match status" value="1"/>
</dbReference>
<comment type="similarity">
    <text evidence="1">Belongs to the RutC family.</text>
</comment>
<dbReference type="PANTHER" id="PTHR11803:SF58">
    <property type="entry name" value="PROTEIN HMF1-RELATED"/>
    <property type="match status" value="1"/>
</dbReference>
<dbReference type="Pfam" id="PF01042">
    <property type="entry name" value="Ribonuc_L-PSP"/>
    <property type="match status" value="1"/>
</dbReference>
<evidence type="ECO:0000313" key="3">
    <source>
        <dbReference type="Proteomes" id="UP000596387"/>
    </source>
</evidence>
<dbReference type="RefSeq" id="WP_023850416.1">
    <property type="nucleotide sequence ID" value="NZ_CP047166.1"/>
</dbReference>
<dbReference type="CDD" id="cd00448">
    <property type="entry name" value="YjgF_YER057c_UK114_family"/>
    <property type="match status" value="1"/>
</dbReference>
<dbReference type="InterPro" id="IPR006175">
    <property type="entry name" value="YjgF/YER057c/UK114"/>
</dbReference>
<dbReference type="Proteomes" id="UP000596387">
    <property type="component" value="Chromosome"/>
</dbReference>
<dbReference type="Gene3D" id="3.30.1330.40">
    <property type="entry name" value="RutC-like"/>
    <property type="match status" value="1"/>
</dbReference>
<protein>
    <submittedName>
        <fullName evidence="2">RidA family protein</fullName>
    </submittedName>
</protein>
<name>A0ABX7FBM0_9RHOB</name>
<dbReference type="EMBL" id="CP047166">
    <property type="protein sequence ID" value="QRF67585.1"/>
    <property type="molecule type" value="Genomic_DNA"/>
</dbReference>
<reference evidence="2 3" key="1">
    <citation type="submission" date="2019-12" db="EMBL/GenBank/DDBJ databases">
        <title>Complete Genome Sequence of a Quorum-Sensing Bacterium,Rhodobacteraceae bacterium C31, Isolated from a marine microalgae symbiotic bacteria.</title>
        <authorList>
            <person name="Zhang Y."/>
        </authorList>
    </citation>
    <scope>NUCLEOTIDE SEQUENCE [LARGE SCALE GENOMIC DNA]</scope>
    <source>
        <strain evidence="2 3">C31</strain>
    </source>
</reference>
<organism evidence="2 3">
    <name type="scientific">Ponticoccus alexandrii</name>
    <dbReference type="NCBI Taxonomy" id="1943633"/>
    <lineage>
        <taxon>Bacteria</taxon>
        <taxon>Pseudomonadati</taxon>
        <taxon>Pseudomonadota</taxon>
        <taxon>Alphaproteobacteria</taxon>
        <taxon>Rhodobacterales</taxon>
        <taxon>Roseobacteraceae</taxon>
        <taxon>Ponticoccus</taxon>
    </lineage>
</organism>
<accession>A0ABX7FBM0</accession>